<evidence type="ECO:0000313" key="1">
    <source>
        <dbReference type="EMBL" id="CAI4029837.1"/>
    </source>
</evidence>
<keyword evidence="2" id="KW-1185">Reference proteome</keyword>
<dbReference type="RefSeq" id="WP_289266861.1">
    <property type="nucleotide sequence ID" value="NZ_OX365700.1"/>
</dbReference>
<dbReference type="AlphaFoldDB" id="A0AA86MVM1"/>
<protein>
    <submittedName>
        <fullName evidence="1">Uncharacterized protein</fullName>
    </submittedName>
</protein>
<dbReference type="KEGG" id="nti:DNFV4_00256"/>
<evidence type="ECO:0000313" key="2">
    <source>
        <dbReference type="Proteomes" id="UP001179121"/>
    </source>
</evidence>
<reference evidence="1" key="1">
    <citation type="submission" date="2022-10" db="EMBL/GenBank/DDBJ databases">
        <authorList>
            <person name="Koch H."/>
        </authorList>
    </citation>
    <scope>NUCLEOTIDE SEQUENCE</scope>
    <source>
        <strain evidence="1">DNF</strain>
    </source>
</reference>
<proteinExistence type="predicted"/>
<sequence>MNCPRCTGLMIHDDYFDLQDEAGLCTFAAWRCLICGEVLDPVILKHRRSPPSPMVDRARPQLHQIVSVRTRKGAGRSRDLWNDPDGTALPLGANVLADLDLDSRIAAELEDVDV</sequence>
<dbReference type="EMBL" id="OX365700">
    <property type="protein sequence ID" value="CAI4029837.1"/>
    <property type="molecule type" value="Genomic_DNA"/>
</dbReference>
<name>A0AA86MVM1_9BACT</name>
<gene>
    <name evidence="1" type="ORF">DNFV4_00256</name>
</gene>
<accession>A0AA86MVM1</accession>
<dbReference type="Proteomes" id="UP001179121">
    <property type="component" value="Chromosome"/>
</dbReference>
<organism evidence="1 2">
    <name type="scientific">Nitrospira tepida</name>
    <dbReference type="NCBI Taxonomy" id="2973512"/>
    <lineage>
        <taxon>Bacteria</taxon>
        <taxon>Pseudomonadati</taxon>
        <taxon>Nitrospirota</taxon>
        <taxon>Nitrospiria</taxon>
        <taxon>Nitrospirales</taxon>
        <taxon>Nitrospiraceae</taxon>
        <taxon>Nitrospira</taxon>
    </lineage>
</organism>